<dbReference type="SUPFAM" id="SSF46785">
    <property type="entry name" value="Winged helix' DNA-binding domain"/>
    <property type="match status" value="1"/>
</dbReference>
<dbReference type="CDD" id="cd08422">
    <property type="entry name" value="PBP2_CrgA_like"/>
    <property type="match status" value="1"/>
</dbReference>
<dbReference type="GO" id="GO:0006351">
    <property type="term" value="P:DNA-templated transcription"/>
    <property type="evidence" value="ECO:0007669"/>
    <property type="project" value="TreeGrafter"/>
</dbReference>
<organism evidence="6 7">
    <name type="scientific">Sandaracinus amylolyticus</name>
    <dbReference type="NCBI Taxonomy" id="927083"/>
    <lineage>
        <taxon>Bacteria</taxon>
        <taxon>Pseudomonadati</taxon>
        <taxon>Myxococcota</taxon>
        <taxon>Polyangia</taxon>
        <taxon>Polyangiales</taxon>
        <taxon>Sandaracinaceae</taxon>
        <taxon>Sandaracinus</taxon>
    </lineage>
</organism>
<dbReference type="GO" id="GO:0003700">
    <property type="term" value="F:DNA-binding transcription factor activity"/>
    <property type="evidence" value="ECO:0007669"/>
    <property type="project" value="InterPro"/>
</dbReference>
<dbReference type="PANTHER" id="PTHR30537:SF68">
    <property type="entry name" value="TRANSCRIPTIONAL REGULATOR-RELATED"/>
    <property type="match status" value="1"/>
</dbReference>
<dbReference type="InterPro" id="IPR058163">
    <property type="entry name" value="LysR-type_TF_proteobact-type"/>
</dbReference>
<dbReference type="Pfam" id="PF00126">
    <property type="entry name" value="HTH_1"/>
    <property type="match status" value="1"/>
</dbReference>
<keyword evidence="2" id="KW-0805">Transcription regulation</keyword>
<accession>A0A0F6YGX8</accession>
<dbReference type="Proteomes" id="UP000034883">
    <property type="component" value="Chromosome"/>
</dbReference>
<keyword evidence="7" id="KW-1185">Reference proteome</keyword>
<dbReference type="EMBL" id="CP011125">
    <property type="protein sequence ID" value="AKF04166.1"/>
    <property type="molecule type" value="Genomic_DNA"/>
</dbReference>
<sequence length="309" mass="33674">MNVRMEDMRLFAKVAEARSFTGAARALGVPKQTLSRRVAELEDVLGTQLLVRTTRRLHLTDAGAAYAARCSEIARLAEEANAAVRETCETPRGLLRITADPHFGETFVGPLVIEHVRAWPEVRVDVVLTRRRVELIEEGFDVAFRVGHVPDGSTALSATRLGAARVRYCASPAYLARRGVPKTPEQLAQHECVVLTSEGPVVRWPFRGAKGPTTITVDGRLRTNGFEMSRAAALAGLGIAIVPEYACAEDLRAGKLRSVLDEFAIDAGGVWIVFASARYLSARVRSFVDLAVERLGGGAAWSVRTKRAR</sequence>
<dbReference type="AlphaFoldDB" id="A0A0F6YGX8"/>
<dbReference type="Pfam" id="PF03466">
    <property type="entry name" value="LysR_substrate"/>
    <property type="match status" value="1"/>
</dbReference>
<comment type="similarity">
    <text evidence="1">Belongs to the LysR transcriptional regulatory family.</text>
</comment>
<evidence type="ECO:0000256" key="1">
    <source>
        <dbReference type="ARBA" id="ARBA00009437"/>
    </source>
</evidence>
<dbReference type="InterPro" id="IPR000847">
    <property type="entry name" value="LysR_HTH_N"/>
</dbReference>
<evidence type="ECO:0000313" key="6">
    <source>
        <dbReference type="EMBL" id="AKF04166.1"/>
    </source>
</evidence>
<keyword evidence="4" id="KW-0804">Transcription</keyword>
<dbReference type="Gene3D" id="1.10.10.10">
    <property type="entry name" value="Winged helix-like DNA-binding domain superfamily/Winged helix DNA-binding domain"/>
    <property type="match status" value="1"/>
</dbReference>
<evidence type="ECO:0000313" key="7">
    <source>
        <dbReference type="Proteomes" id="UP000034883"/>
    </source>
</evidence>
<proteinExistence type="inferred from homology"/>
<dbReference type="InterPro" id="IPR036390">
    <property type="entry name" value="WH_DNA-bd_sf"/>
</dbReference>
<evidence type="ECO:0000256" key="2">
    <source>
        <dbReference type="ARBA" id="ARBA00023015"/>
    </source>
</evidence>
<dbReference type="GO" id="GO:0043565">
    <property type="term" value="F:sequence-specific DNA binding"/>
    <property type="evidence" value="ECO:0007669"/>
    <property type="project" value="TreeGrafter"/>
</dbReference>
<dbReference type="SUPFAM" id="SSF53850">
    <property type="entry name" value="Periplasmic binding protein-like II"/>
    <property type="match status" value="1"/>
</dbReference>
<protein>
    <submittedName>
        <fullName evidence="6">Transcriptional regulator, LysR family protein</fullName>
    </submittedName>
</protein>
<reference evidence="6 7" key="1">
    <citation type="submission" date="2015-03" db="EMBL/GenBank/DDBJ databases">
        <title>Genome assembly of Sandaracinus amylolyticus DSM 53668.</title>
        <authorList>
            <person name="Sharma G."/>
            <person name="Subramanian S."/>
        </authorList>
    </citation>
    <scope>NUCLEOTIDE SEQUENCE [LARGE SCALE GENOMIC DNA]</scope>
    <source>
        <strain evidence="6 7">DSM 53668</strain>
    </source>
</reference>
<dbReference type="PROSITE" id="PS50931">
    <property type="entry name" value="HTH_LYSR"/>
    <property type="match status" value="1"/>
</dbReference>
<keyword evidence="3" id="KW-0238">DNA-binding</keyword>
<dbReference type="OrthoDB" id="5416547at2"/>
<dbReference type="InterPro" id="IPR005119">
    <property type="entry name" value="LysR_subst-bd"/>
</dbReference>
<evidence type="ECO:0000256" key="4">
    <source>
        <dbReference type="ARBA" id="ARBA00023163"/>
    </source>
</evidence>
<dbReference type="InterPro" id="IPR036388">
    <property type="entry name" value="WH-like_DNA-bd_sf"/>
</dbReference>
<name>A0A0F6YGX8_9BACT</name>
<dbReference type="RefSeq" id="WP_053231538.1">
    <property type="nucleotide sequence ID" value="NZ_CP011125.1"/>
</dbReference>
<dbReference type="STRING" id="927083.DB32_001315"/>
<evidence type="ECO:0000256" key="3">
    <source>
        <dbReference type="ARBA" id="ARBA00023125"/>
    </source>
</evidence>
<gene>
    <name evidence="6" type="ORF">DB32_001315</name>
</gene>
<evidence type="ECO:0000259" key="5">
    <source>
        <dbReference type="PROSITE" id="PS50931"/>
    </source>
</evidence>
<feature type="domain" description="HTH lysR-type" evidence="5">
    <location>
        <begin position="1"/>
        <end position="60"/>
    </location>
</feature>
<dbReference type="FunFam" id="1.10.10.10:FF:000001">
    <property type="entry name" value="LysR family transcriptional regulator"/>
    <property type="match status" value="1"/>
</dbReference>
<dbReference type="PANTHER" id="PTHR30537">
    <property type="entry name" value="HTH-TYPE TRANSCRIPTIONAL REGULATOR"/>
    <property type="match status" value="1"/>
</dbReference>
<dbReference type="KEGG" id="samy:DB32_001315"/>
<dbReference type="Gene3D" id="3.40.190.290">
    <property type="match status" value="1"/>
</dbReference>